<dbReference type="AlphaFoldDB" id="A0A9W7CSW9"/>
<name>A0A9W7CSW9_9STRA</name>
<comment type="caution">
    <text evidence="2">The sequence shown here is derived from an EMBL/GenBank/DDBJ whole genome shotgun (WGS) entry which is preliminary data.</text>
</comment>
<reference evidence="2" key="1">
    <citation type="submission" date="2023-04" db="EMBL/GenBank/DDBJ databases">
        <title>Phytophthora fragariaefolia NBRC 109709.</title>
        <authorList>
            <person name="Ichikawa N."/>
            <person name="Sato H."/>
            <person name="Tonouchi N."/>
        </authorList>
    </citation>
    <scope>NUCLEOTIDE SEQUENCE</scope>
    <source>
        <strain evidence="2">NBRC 109709</strain>
    </source>
</reference>
<accession>A0A9W7CSW9</accession>
<gene>
    <name evidence="2" type="ORF">Pfra01_001046600</name>
</gene>
<keyword evidence="3" id="KW-1185">Reference proteome</keyword>
<proteinExistence type="predicted"/>
<organism evidence="2 3">
    <name type="scientific">Phytophthora fragariaefolia</name>
    <dbReference type="NCBI Taxonomy" id="1490495"/>
    <lineage>
        <taxon>Eukaryota</taxon>
        <taxon>Sar</taxon>
        <taxon>Stramenopiles</taxon>
        <taxon>Oomycota</taxon>
        <taxon>Peronosporomycetes</taxon>
        <taxon>Peronosporales</taxon>
        <taxon>Peronosporaceae</taxon>
        <taxon>Phytophthora</taxon>
    </lineage>
</organism>
<evidence type="ECO:0000313" key="3">
    <source>
        <dbReference type="Proteomes" id="UP001165121"/>
    </source>
</evidence>
<sequence length="292" mass="32093">MTVLIDSGAPFNFATKASVARNSALYASALEASHGNTDFDDLASVEPFIVLDMDDQYDLILDMPWLAKHEPWIDWRSRTIGGNHKPLADRALVGHAVSASRDGFVYELRLPQGEQHIVGTSKVVTTPSESSPRALELGENEKQFSQTPSPTPVRIQGPAGSNRGGSVQDPPQQVFLVLDVLMGKPKVGVTLEPLPSVAELLELEELFYLDVLKSLKAGELEEVVLVRAEQFLGELNSSSVMYPEVLEDEQTSQRKMRYGSDILQDPSDPYYGLIKEFSDVVNDDPPSVLLPD</sequence>
<dbReference type="Proteomes" id="UP001165121">
    <property type="component" value="Unassembled WGS sequence"/>
</dbReference>
<evidence type="ECO:0000256" key="1">
    <source>
        <dbReference type="SAM" id="MobiDB-lite"/>
    </source>
</evidence>
<dbReference type="EMBL" id="BSXT01001003">
    <property type="protein sequence ID" value="GMF37376.1"/>
    <property type="molecule type" value="Genomic_DNA"/>
</dbReference>
<dbReference type="OrthoDB" id="123763at2759"/>
<dbReference type="Gene3D" id="2.40.70.10">
    <property type="entry name" value="Acid Proteases"/>
    <property type="match status" value="1"/>
</dbReference>
<feature type="region of interest" description="Disordered" evidence="1">
    <location>
        <begin position="123"/>
        <end position="168"/>
    </location>
</feature>
<dbReference type="InterPro" id="IPR021109">
    <property type="entry name" value="Peptidase_aspartic_dom_sf"/>
</dbReference>
<evidence type="ECO:0000313" key="2">
    <source>
        <dbReference type="EMBL" id="GMF37376.1"/>
    </source>
</evidence>
<protein>
    <submittedName>
        <fullName evidence="2">Unnamed protein product</fullName>
    </submittedName>
</protein>